<evidence type="ECO:0000313" key="3">
    <source>
        <dbReference type="EMBL" id="MCQ4164846.1"/>
    </source>
</evidence>
<dbReference type="CDD" id="cd11599">
    <property type="entry name" value="HDAC_classII_2"/>
    <property type="match status" value="1"/>
</dbReference>
<evidence type="ECO:0000256" key="1">
    <source>
        <dbReference type="ARBA" id="ARBA00005947"/>
    </source>
</evidence>
<dbReference type="PRINTS" id="PR01270">
    <property type="entry name" value="HDASUPER"/>
</dbReference>
<dbReference type="PANTHER" id="PTHR10625">
    <property type="entry name" value="HISTONE DEACETYLASE HDAC1-RELATED"/>
    <property type="match status" value="1"/>
</dbReference>
<dbReference type="PANTHER" id="PTHR10625:SF10">
    <property type="entry name" value="HISTONE DEACETYLASE HDAC1"/>
    <property type="match status" value="1"/>
</dbReference>
<dbReference type="RefSeq" id="WP_255913801.1">
    <property type="nucleotide sequence ID" value="NZ_JANFQO010000006.1"/>
</dbReference>
<dbReference type="InterPro" id="IPR023801">
    <property type="entry name" value="His_deacetylse_dom"/>
</dbReference>
<name>A0ABT1QRF3_9GAMM</name>
<evidence type="ECO:0000313" key="4">
    <source>
        <dbReference type="Proteomes" id="UP001165498"/>
    </source>
</evidence>
<comment type="similarity">
    <text evidence="1">Belongs to the histone deacetylase family.</text>
</comment>
<sequence>MHLALYTHASCLLHEPGAGHPESPARLRAVLQALDHDRYALLDRIEAPLATREQLARAHSPGQIASIFDQAPTGDEEVRIDPDTVMSAGSLQAALRAAGAVCAAVDGALDARHSRAFCAVRPPGHHATHAQAMGFCLFNNVAVGAAQALARGIERVAIVDFDVHHGNGTQDIFAADARVMYASTHEMPLYPGTGQRRETGVGNIVNEPLPAGGGGGEFRAAYRERVLPALDAFAPQLLLISAGFDAHRLDPLANLNLDAEDYAWVTHELVALARRHAQGRVVSSLEGGYSLTALRQSVQAHVSALLE</sequence>
<comment type="caution">
    <text evidence="3">The sequence shown here is derived from an EMBL/GenBank/DDBJ whole genome shotgun (WGS) entry which is preliminary data.</text>
</comment>
<dbReference type="InterPro" id="IPR000286">
    <property type="entry name" value="HDACs"/>
</dbReference>
<dbReference type="SUPFAM" id="SSF52768">
    <property type="entry name" value="Arginase/deacetylase"/>
    <property type="match status" value="1"/>
</dbReference>
<dbReference type="Proteomes" id="UP001165498">
    <property type="component" value="Unassembled WGS sequence"/>
</dbReference>
<reference evidence="3" key="1">
    <citation type="submission" date="2022-07" db="EMBL/GenBank/DDBJ databases">
        <title>Tahibacter sp., a new gammaproteobacterium isolated from the silt sample collected at pig farm.</title>
        <authorList>
            <person name="Chen H."/>
        </authorList>
    </citation>
    <scope>NUCLEOTIDE SEQUENCE</scope>
    <source>
        <strain evidence="3">P2K</strain>
    </source>
</reference>
<proteinExistence type="inferred from homology"/>
<dbReference type="InterPro" id="IPR037138">
    <property type="entry name" value="His_deacetylse_dom_sf"/>
</dbReference>
<protein>
    <submittedName>
        <fullName evidence="3">Histone deacetylase family protein</fullName>
    </submittedName>
</protein>
<keyword evidence="4" id="KW-1185">Reference proteome</keyword>
<dbReference type="EMBL" id="JANFQO010000006">
    <property type="protein sequence ID" value="MCQ4164846.1"/>
    <property type="molecule type" value="Genomic_DNA"/>
</dbReference>
<evidence type="ECO:0000259" key="2">
    <source>
        <dbReference type="Pfam" id="PF00850"/>
    </source>
</evidence>
<dbReference type="Pfam" id="PF00850">
    <property type="entry name" value="Hist_deacetyl"/>
    <property type="match status" value="1"/>
</dbReference>
<accession>A0ABT1QRF3</accession>
<organism evidence="3 4">
    <name type="scientific">Tahibacter harae</name>
    <dbReference type="NCBI Taxonomy" id="2963937"/>
    <lineage>
        <taxon>Bacteria</taxon>
        <taxon>Pseudomonadati</taxon>
        <taxon>Pseudomonadota</taxon>
        <taxon>Gammaproteobacteria</taxon>
        <taxon>Lysobacterales</taxon>
        <taxon>Rhodanobacteraceae</taxon>
        <taxon>Tahibacter</taxon>
    </lineage>
</organism>
<dbReference type="InterPro" id="IPR023696">
    <property type="entry name" value="Ureohydrolase_dom_sf"/>
</dbReference>
<dbReference type="Gene3D" id="3.40.800.20">
    <property type="entry name" value="Histone deacetylase domain"/>
    <property type="match status" value="1"/>
</dbReference>
<gene>
    <name evidence="3" type="ORF">NM961_08995</name>
</gene>
<feature type="domain" description="Histone deacetylase" evidence="2">
    <location>
        <begin position="20"/>
        <end position="305"/>
    </location>
</feature>